<comment type="subcellular location">
    <subcellularLocation>
        <location evidence="6">Cytoplasm</location>
    </subcellularLocation>
</comment>
<dbReference type="GO" id="GO:0005737">
    <property type="term" value="C:cytoplasm"/>
    <property type="evidence" value="ECO:0007669"/>
    <property type="project" value="UniProtKB-SubCell"/>
</dbReference>
<dbReference type="InterPro" id="IPR022882">
    <property type="entry name" value="tRNA_adenine-N6_MeTrfase"/>
</dbReference>
<evidence type="ECO:0000313" key="9">
    <source>
        <dbReference type="Proteomes" id="UP000295197"/>
    </source>
</evidence>
<evidence type="ECO:0000256" key="6">
    <source>
        <dbReference type="HAMAP-Rule" id="MF_01872"/>
    </source>
</evidence>
<dbReference type="InterPro" id="IPR007848">
    <property type="entry name" value="Small_mtfrase_dom"/>
</dbReference>
<comment type="caution">
    <text evidence="8">The sequence shown here is derived from an EMBL/GenBank/DDBJ whole genome shotgun (WGS) entry which is preliminary data.</text>
</comment>
<protein>
    <recommendedName>
        <fullName evidence="6">tRNA1(Val) (adenine(37)-N6)-methyltransferase</fullName>
        <ecNumber evidence="6">2.1.1.223</ecNumber>
    </recommendedName>
    <alternativeName>
        <fullName evidence="6">tRNA m6A37 methyltransferase</fullName>
    </alternativeName>
</protein>
<dbReference type="CDD" id="cd02440">
    <property type="entry name" value="AdoMet_MTases"/>
    <property type="match status" value="1"/>
</dbReference>
<comment type="catalytic activity">
    <reaction evidence="6">
        <text>adenosine(37) in tRNA1(Val) + S-adenosyl-L-methionine = N(6)-methyladenosine(37) in tRNA1(Val) + S-adenosyl-L-homocysteine + H(+)</text>
        <dbReference type="Rhea" id="RHEA:43160"/>
        <dbReference type="Rhea" id="RHEA-COMP:10369"/>
        <dbReference type="Rhea" id="RHEA-COMP:10370"/>
        <dbReference type="ChEBI" id="CHEBI:15378"/>
        <dbReference type="ChEBI" id="CHEBI:57856"/>
        <dbReference type="ChEBI" id="CHEBI:59789"/>
        <dbReference type="ChEBI" id="CHEBI:74411"/>
        <dbReference type="ChEBI" id="CHEBI:74449"/>
        <dbReference type="EC" id="2.1.1.223"/>
    </reaction>
</comment>
<dbReference type="Gene3D" id="3.40.50.150">
    <property type="entry name" value="Vaccinia Virus protein VP39"/>
    <property type="match status" value="1"/>
</dbReference>
<evidence type="ECO:0000256" key="5">
    <source>
        <dbReference type="ARBA" id="ARBA00022694"/>
    </source>
</evidence>
<dbReference type="HAMAP" id="MF_01872">
    <property type="entry name" value="tRNA_methyltr_YfiC"/>
    <property type="match status" value="1"/>
</dbReference>
<dbReference type="GO" id="GO:0016430">
    <property type="term" value="F:tRNA (adenine-N6)-methyltransferase activity"/>
    <property type="evidence" value="ECO:0007669"/>
    <property type="project" value="UniProtKB-UniRule"/>
</dbReference>
<evidence type="ECO:0000256" key="4">
    <source>
        <dbReference type="ARBA" id="ARBA00022691"/>
    </source>
</evidence>
<keyword evidence="5 6" id="KW-0819">tRNA processing</keyword>
<dbReference type="OrthoDB" id="5383291at2"/>
<dbReference type="AlphaFoldDB" id="A0A4R3W233"/>
<dbReference type="InterPro" id="IPR029063">
    <property type="entry name" value="SAM-dependent_MTases_sf"/>
</dbReference>
<comment type="function">
    <text evidence="6">Specifically methylates the adenine in position 37 of tRNA(1)(Val) (anticodon cmo5UAC).</text>
</comment>
<keyword evidence="3 6" id="KW-0808">Transferase</keyword>
<evidence type="ECO:0000256" key="3">
    <source>
        <dbReference type="ARBA" id="ARBA00022679"/>
    </source>
</evidence>
<evidence type="ECO:0000256" key="2">
    <source>
        <dbReference type="ARBA" id="ARBA00022603"/>
    </source>
</evidence>
<dbReference type="Proteomes" id="UP000295197">
    <property type="component" value="Unassembled WGS sequence"/>
</dbReference>
<keyword evidence="2 6" id="KW-0489">Methyltransferase</keyword>
<dbReference type="InterPro" id="IPR050210">
    <property type="entry name" value="tRNA_Adenine-N(6)_MTase"/>
</dbReference>
<evidence type="ECO:0000313" key="8">
    <source>
        <dbReference type="EMBL" id="TCV20716.1"/>
    </source>
</evidence>
<dbReference type="Pfam" id="PF05175">
    <property type="entry name" value="MTS"/>
    <property type="match status" value="1"/>
</dbReference>
<dbReference type="InterPro" id="IPR002052">
    <property type="entry name" value="DNA_methylase_N6_adenine_CS"/>
</dbReference>
<evidence type="ECO:0000256" key="1">
    <source>
        <dbReference type="ARBA" id="ARBA00022490"/>
    </source>
</evidence>
<dbReference type="GO" id="GO:0008033">
    <property type="term" value="P:tRNA processing"/>
    <property type="evidence" value="ECO:0007669"/>
    <property type="project" value="UniProtKB-UniRule"/>
</dbReference>
<accession>A0A4R3W233</accession>
<comment type="similarity">
    <text evidence="6">Belongs to the methyltransferase superfamily. tRNA (adenine-N(6)-)-methyltransferase family.</text>
</comment>
<reference evidence="8 9" key="1">
    <citation type="submission" date="2019-03" db="EMBL/GenBank/DDBJ databases">
        <title>Genomic Encyclopedia of Type Strains, Phase IV (KMG-IV): sequencing the most valuable type-strain genomes for metagenomic binning, comparative biology and taxonomic classification.</title>
        <authorList>
            <person name="Goeker M."/>
        </authorList>
    </citation>
    <scope>NUCLEOTIDE SEQUENCE [LARGE SCALE GENOMIC DNA]</scope>
    <source>
        <strain evidence="8 9">DSM 22362</strain>
    </source>
</reference>
<dbReference type="SUPFAM" id="SSF53335">
    <property type="entry name" value="S-adenosyl-L-methionine-dependent methyltransferases"/>
    <property type="match status" value="1"/>
</dbReference>
<gene>
    <name evidence="8" type="ORF">EDC17_100156</name>
</gene>
<dbReference type="PANTHER" id="PTHR47739">
    <property type="entry name" value="TRNA1(VAL) (ADENINE(37)-N6)-METHYLTRANSFERASE"/>
    <property type="match status" value="1"/>
</dbReference>
<keyword evidence="9" id="KW-1185">Reference proteome</keyword>
<keyword evidence="4 6" id="KW-0949">S-adenosyl-L-methionine</keyword>
<feature type="domain" description="Methyltransferase small" evidence="7">
    <location>
        <begin position="26"/>
        <end position="131"/>
    </location>
</feature>
<dbReference type="EMBL" id="SMBZ01000001">
    <property type="protein sequence ID" value="TCV20716.1"/>
    <property type="molecule type" value="Genomic_DNA"/>
</dbReference>
<organism evidence="8 9">
    <name type="scientific">Sphingobacterium alimentarium</name>
    <dbReference type="NCBI Taxonomy" id="797292"/>
    <lineage>
        <taxon>Bacteria</taxon>
        <taxon>Pseudomonadati</taxon>
        <taxon>Bacteroidota</taxon>
        <taxon>Sphingobacteriia</taxon>
        <taxon>Sphingobacteriales</taxon>
        <taxon>Sphingobacteriaceae</taxon>
        <taxon>Sphingobacterium</taxon>
    </lineage>
</organism>
<dbReference type="PROSITE" id="PS00092">
    <property type="entry name" value="N6_MTASE"/>
    <property type="match status" value="1"/>
</dbReference>
<evidence type="ECO:0000259" key="7">
    <source>
        <dbReference type="Pfam" id="PF05175"/>
    </source>
</evidence>
<dbReference type="PANTHER" id="PTHR47739:SF1">
    <property type="entry name" value="TRNA1(VAL) (ADENINE(37)-N6)-METHYLTRANSFERASE"/>
    <property type="match status" value="1"/>
</dbReference>
<name>A0A4R3W233_9SPHI</name>
<dbReference type="GO" id="GO:0003676">
    <property type="term" value="F:nucleic acid binding"/>
    <property type="evidence" value="ECO:0007669"/>
    <property type="project" value="InterPro"/>
</dbReference>
<keyword evidence="1 6" id="KW-0963">Cytoplasm</keyword>
<proteinExistence type="inferred from homology"/>
<dbReference type="GO" id="GO:0032259">
    <property type="term" value="P:methylation"/>
    <property type="evidence" value="ECO:0007669"/>
    <property type="project" value="UniProtKB-KW"/>
</dbReference>
<sequence>MGSIFKFKEFEINQQGCAMKINTDGVLLGALVNSQHPSRILDIGTGTGVIAMMLAQRFPFSQVDAVEIDEDAYATAIQNFQNSAFSNRLRGYSGSFEDLKKVDNYDLLVSNPPFYTNSLHNPDLRKKLARHTDFHFFDKLLLFAKENLSDRGELNLILPIELADYVIREGLKQDFHLVKKIEIKSFVNTDVIRNIITLSKVQNEVEIVEFVIYESKGVHSQEYKELLKPFFLAF</sequence>
<dbReference type="EC" id="2.1.1.223" evidence="6"/>